<accession>A0A937AMB1</accession>
<evidence type="ECO:0000313" key="2">
    <source>
        <dbReference type="Proteomes" id="UP000642920"/>
    </source>
</evidence>
<protein>
    <submittedName>
        <fullName evidence="1">Uncharacterized protein</fullName>
    </submittedName>
</protein>
<reference evidence="1" key="1">
    <citation type="submission" date="2021-01" db="EMBL/GenBank/DDBJ databases">
        <title>Marivirga sp. nov., isolated from intertidal surface sediments.</title>
        <authorList>
            <person name="Zhang M."/>
        </authorList>
    </citation>
    <scope>NUCLEOTIDE SEQUENCE</scope>
    <source>
        <strain evidence="1">SM1354</strain>
    </source>
</reference>
<gene>
    <name evidence="1" type="ORF">JKP34_12950</name>
</gene>
<dbReference type="AlphaFoldDB" id="A0A937AMB1"/>
<evidence type="ECO:0000313" key="1">
    <source>
        <dbReference type="EMBL" id="MBL0766168.1"/>
    </source>
</evidence>
<dbReference type="EMBL" id="JAERQG010000003">
    <property type="protein sequence ID" value="MBL0766168.1"/>
    <property type="molecule type" value="Genomic_DNA"/>
</dbReference>
<sequence length="145" mass="17170">MKLYTHPKLTVEIKEVEGVKYFKEVWRGIFNTVVFRDLMWKTIKIYEKQIPELGNKPADKILILSDTSEMELIREEDIQWTIDIIEPIYIGLGITYQAFIPPKTERLQDLVELYSTSSNDRSFQNFPFATEEDGLEWYLNQLNKS</sequence>
<keyword evidence="2" id="KW-1185">Reference proteome</keyword>
<dbReference type="RefSeq" id="WP_201922156.1">
    <property type="nucleotide sequence ID" value="NZ_JAERQG010000003.1"/>
</dbReference>
<name>A0A937AMB1_9BACT</name>
<comment type="caution">
    <text evidence="1">The sequence shown here is derived from an EMBL/GenBank/DDBJ whole genome shotgun (WGS) entry which is preliminary data.</text>
</comment>
<proteinExistence type="predicted"/>
<dbReference type="Proteomes" id="UP000642920">
    <property type="component" value="Unassembled WGS sequence"/>
</dbReference>
<organism evidence="1 2">
    <name type="scientific">Marivirga atlantica</name>
    <dbReference type="NCBI Taxonomy" id="1548457"/>
    <lineage>
        <taxon>Bacteria</taxon>
        <taxon>Pseudomonadati</taxon>
        <taxon>Bacteroidota</taxon>
        <taxon>Cytophagia</taxon>
        <taxon>Cytophagales</taxon>
        <taxon>Marivirgaceae</taxon>
        <taxon>Marivirga</taxon>
    </lineage>
</organism>